<dbReference type="EMBL" id="GBRH01259959">
    <property type="protein sequence ID" value="JAD37936.1"/>
    <property type="molecule type" value="Transcribed_RNA"/>
</dbReference>
<reference evidence="3" key="2">
    <citation type="journal article" date="2015" name="Data Brief">
        <title>Shoot transcriptome of the giant reed, Arundo donax.</title>
        <authorList>
            <person name="Barrero R.A."/>
            <person name="Guerrero F.D."/>
            <person name="Moolhuijzen P."/>
            <person name="Goolsby J.A."/>
            <person name="Tidwell J."/>
            <person name="Bellgard S.E."/>
            <person name="Bellgard M.I."/>
        </authorList>
    </citation>
    <scope>NUCLEOTIDE SEQUENCE</scope>
    <source>
        <tissue evidence="3">Shoot tissue taken approximately 20 cm above the soil surface</tissue>
    </source>
</reference>
<evidence type="ECO:0000256" key="1">
    <source>
        <dbReference type="SAM" id="MobiDB-lite"/>
    </source>
</evidence>
<protein>
    <submittedName>
        <fullName evidence="3">Uncharacterized protein</fullName>
    </submittedName>
</protein>
<dbReference type="AlphaFoldDB" id="A0A0A8ZGK2"/>
<keyword evidence="2" id="KW-0732">Signal</keyword>
<reference evidence="3" key="1">
    <citation type="submission" date="2014-09" db="EMBL/GenBank/DDBJ databases">
        <authorList>
            <person name="Magalhaes I.L.F."/>
            <person name="Oliveira U."/>
            <person name="Santos F.R."/>
            <person name="Vidigal T.H.D.A."/>
            <person name="Brescovit A.D."/>
            <person name="Santos A.J."/>
        </authorList>
    </citation>
    <scope>NUCLEOTIDE SEQUENCE</scope>
    <source>
        <tissue evidence="3">Shoot tissue taken approximately 20 cm above the soil surface</tissue>
    </source>
</reference>
<feature type="signal peptide" evidence="2">
    <location>
        <begin position="1"/>
        <end position="25"/>
    </location>
</feature>
<feature type="chain" id="PRO_5002045112" evidence="2">
    <location>
        <begin position="26"/>
        <end position="48"/>
    </location>
</feature>
<sequence>MRLGRTQKSSRMMAAMITILGTVVSTTPATESGGRAFTGPLRARRRRA</sequence>
<feature type="region of interest" description="Disordered" evidence="1">
    <location>
        <begin position="27"/>
        <end position="48"/>
    </location>
</feature>
<accession>A0A0A8ZGK2</accession>
<organism evidence="3">
    <name type="scientific">Arundo donax</name>
    <name type="common">Giant reed</name>
    <name type="synonym">Donax arundinaceus</name>
    <dbReference type="NCBI Taxonomy" id="35708"/>
    <lineage>
        <taxon>Eukaryota</taxon>
        <taxon>Viridiplantae</taxon>
        <taxon>Streptophyta</taxon>
        <taxon>Embryophyta</taxon>
        <taxon>Tracheophyta</taxon>
        <taxon>Spermatophyta</taxon>
        <taxon>Magnoliopsida</taxon>
        <taxon>Liliopsida</taxon>
        <taxon>Poales</taxon>
        <taxon>Poaceae</taxon>
        <taxon>PACMAD clade</taxon>
        <taxon>Arundinoideae</taxon>
        <taxon>Arundineae</taxon>
        <taxon>Arundo</taxon>
    </lineage>
</organism>
<evidence type="ECO:0000313" key="3">
    <source>
        <dbReference type="EMBL" id="JAD37936.1"/>
    </source>
</evidence>
<proteinExistence type="predicted"/>
<evidence type="ECO:0000256" key="2">
    <source>
        <dbReference type="SAM" id="SignalP"/>
    </source>
</evidence>
<name>A0A0A8ZGK2_ARUDO</name>